<accession>A0AAJ0YD52</accession>
<dbReference type="RefSeq" id="WP_012368162.1">
    <property type="nucleotide sequence ID" value="NZ_AP026827.1"/>
</dbReference>
<organism evidence="1 2">
    <name type="scientific">Proteus mirabilis</name>
    <dbReference type="NCBI Taxonomy" id="584"/>
    <lineage>
        <taxon>Bacteria</taxon>
        <taxon>Pseudomonadati</taxon>
        <taxon>Pseudomonadota</taxon>
        <taxon>Gammaproteobacteria</taxon>
        <taxon>Enterobacterales</taxon>
        <taxon>Morganellaceae</taxon>
        <taxon>Proteus</taxon>
    </lineage>
</organism>
<reference evidence="1 2" key="1">
    <citation type="submission" date="2017-05" db="EMBL/GenBank/DDBJ databases">
        <title>Whole genome sequencing of Proteus mirabilis AR_0155.</title>
        <authorList>
            <person name="Conlan S."/>
            <person name="Thomas P.J."/>
            <person name="Mullikin J."/>
            <person name="Frank K.M."/>
            <person name="Segre J.A."/>
        </authorList>
    </citation>
    <scope>NUCLEOTIDE SEQUENCE [LARGE SCALE GENOMIC DNA]</scope>
    <source>
        <strain evidence="1 2">AR_0155</strain>
    </source>
</reference>
<dbReference type="AlphaFoldDB" id="A0AAJ0YD52"/>
<dbReference type="InterPro" id="IPR029033">
    <property type="entry name" value="His_PPase_superfam"/>
</dbReference>
<proteinExistence type="predicted"/>
<evidence type="ECO:0000313" key="1">
    <source>
        <dbReference type="EMBL" id="ARX34133.1"/>
    </source>
</evidence>
<name>A0AAJ0YD52_PROMI</name>
<dbReference type="Proteomes" id="UP000195540">
    <property type="component" value="Chromosome"/>
</dbReference>
<dbReference type="EMBL" id="CP021694">
    <property type="protein sequence ID" value="ARX34133.1"/>
    <property type="molecule type" value="Genomic_DNA"/>
</dbReference>
<protein>
    <submittedName>
        <fullName evidence="1">Histidine phosphatase family protein</fullName>
    </submittedName>
</protein>
<dbReference type="SMR" id="A0AAJ0YD52"/>
<sequence length="192" mass="21874">MRYIIIFLSLILYGFNLMAYSEQTLVFIRHGEKPDNDSGQLSCQGLNRALALPNRLITQFGQPDALFAAAPKQNKLGNSLRSLQTLTPLAVKTSLPIHLNYHAKEIDPLRNKLLSEEYQNSVIFIAWEHDNLVKVVRDIMAQFGGDPKAIPKWESGDFDSIYILKIIKEADKKKVLFEQQHQQLNDVPKQCP</sequence>
<dbReference type="SUPFAM" id="SSF53254">
    <property type="entry name" value="Phosphoglycerate mutase-like"/>
    <property type="match status" value="1"/>
</dbReference>
<gene>
    <name evidence="1" type="ORF">AM402_08190</name>
</gene>
<evidence type="ECO:0000313" key="2">
    <source>
        <dbReference type="Proteomes" id="UP000195540"/>
    </source>
</evidence>
<dbReference type="GeneID" id="6801175"/>